<feature type="transmembrane region" description="Helical" evidence="1">
    <location>
        <begin position="80"/>
        <end position="102"/>
    </location>
</feature>
<accession>A0A839UG72</accession>
<evidence type="ECO:0000313" key="2">
    <source>
        <dbReference type="EMBL" id="MBB3166892.1"/>
    </source>
</evidence>
<proteinExistence type="predicted"/>
<keyword evidence="1" id="KW-0812">Transmembrane</keyword>
<name>A0A839UG72_9GAMM</name>
<feature type="transmembrane region" description="Helical" evidence="1">
    <location>
        <begin position="43"/>
        <end position="68"/>
    </location>
</feature>
<dbReference type="Proteomes" id="UP000559987">
    <property type="component" value="Unassembled WGS sequence"/>
</dbReference>
<keyword evidence="1" id="KW-1133">Transmembrane helix</keyword>
<evidence type="ECO:0000256" key="1">
    <source>
        <dbReference type="SAM" id="Phobius"/>
    </source>
</evidence>
<keyword evidence="3" id="KW-1185">Reference proteome</keyword>
<dbReference type="AlphaFoldDB" id="A0A839UG72"/>
<evidence type="ECO:0000313" key="3">
    <source>
        <dbReference type="Proteomes" id="UP000559987"/>
    </source>
</evidence>
<comment type="caution">
    <text evidence="2">The sequence shown here is derived from an EMBL/GenBank/DDBJ whole genome shotgun (WGS) entry which is preliminary data.</text>
</comment>
<protein>
    <submittedName>
        <fullName evidence="2">Type III secretory pathway component EscS</fullName>
    </submittedName>
</protein>
<sequence length="108" mass="11821">MRNHLVFRLLRIAPFVFVASLVVGVIISIVFNDGSPTDKVLASWAVFGSIYFLVYILSGAINGEIYLWSAGTYTKKSDPIMFKVSIYLYSLLAVLATLLGIAEIVNGS</sequence>
<organism evidence="2 3">
    <name type="scientific">Simiduia aestuariiviva</name>
    <dbReference type="NCBI Taxonomy" id="1510459"/>
    <lineage>
        <taxon>Bacteria</taxon>
        <taxon>Pseudomonadati</taxon>
        <taxon>Pseudomonadota</taxon>
        <taxon>Gammaproteobacteria</taxon>
        <taxon>Cellvibrionales</taxon>
        <taxon>Cellvibrionaceae</taxon>
        <taxon>Simiduia</taxon>
    </lineage>
</organism>
<dbReference type="EMBL" id="JACHXZ010000001">
    <property type="protein sequence ID" value="MBB3166892.1"/>
    <property type="molecule type" value="Genomic_DNA"/>
</dbReference>
<reference evidence="2 3" key="1">
    <citation type="submission" date="2020-08" db="EMBL/GenBank/DDBJ databases">
        <title>Genomic Encyclopedia of Type Strains, Phase III (KMG-III): the genomes of soil and plant-associated and newly described type strains.</title>
        <authorList>
            <person name="Whitman W."/>
        </authorList>
    </citation>
    <scope>NUCLEOTIDE SEQUENCE [LARGE SCALE GENOMIC DNA]</scope>
    <source>
        <strain evidence="2 3">CECT 8571</strain>
    </source>
</reference>
<gene>
    <name evidence="2" type="ORF">FHS30_000068</name>
</gene>
<feature type="transmembrane region" description="Helical" evidence="1">
    <location>
        <begin position="12"/>
        <end position="31"/>
    </location>
</feature>
<keyword evidence="1" id="KW-0472">Membrane</keyword>